<dbReference type="KEGG" id="vg:41700009"/>
<name>A0A2H4UZP1_9ABAC</name>
<organism evidence="2 3">
    <name type="scientific">Operophtera brumata nucleopolyhedrovirus</name>
    <dbReference type="NCBI Taxonomy" id="1046267"/>
    <lineage>
        <taxon>Viruses</taxon>
        <taxon>Viruses incertae sedis</taxon>
        <taxon>Naldaviricetes</taxon>
        <taxon>Lefavirales</taxon>
        <taxon>Baculoviridae</taxon>
        <taxon>Alphabaculovirus</taxon>
        <taxon>Alphabaculovirus opbrumatae</taxon>
    </lineage>
</organism>
<evidence type="ECO:0000313" key="2">
    <source>
        <dbReference type="EMBL" id="AUA60236.1"/>
    </source>
</evidence>
<keyword evidence="3" id="KW-1185">Reference proteome</keyword>
<feature type="region of interest" description="Disordered" evidence="1">
    <location>
        <begin position="1"/>
        <end position="55"/>
    </location>
</feature>
<evidence type="ECO:0000313" key="3">
    <source>
        <dbReference type="Proteomes" id="UP000290445"/>
    </source>
</evidence>
<feature type="compositionally biased region" description="Low complexity" evidence="1">
    <location>
        <begin position="33"/>
        <end position="44"/>
    </location>
</feature>
<evidence type="ECO:0000256" key="1">
    <source>
        <dbReference type="SAM" id="MobiDB-lite"/>
    </source>
</evidence>
<feature type="compositionally biased region" description="Acidic residues" evidence="1">
    <location>
        <begin position="45"/>
        <end position="54"/>
    </location>
</feature>
<protein>
    <submittedName>
        <fullName evidence="2">ORF5 protein</fullName>
    </submittedName>
</protein>
<dbReference type="RefSeq" id="YP_009552565.1">
    <property type="nucleotide sequence ID" value="NC_040621.1"/>
</dbReference>
<dbReference type="GeneID" id="41700009"/>
<dbReference type="EMBL" id="MF614691">
    <property type="protein sequence ID" value="AUA60236.1"/>
    <property type="molecule type" value="Genomic_DNA"/>
</dbReference>
<reference evidence="2 3" key="1">
    <citation type="journal article" date="2017" name="Viruses">
        <title>The Operophtera brumata Nucleopolyhedrovirus (OpbuNPV) Represents an Early, Divergent Lineage within Genus Alphabaculovirus.</title>
        <authorList>
            <person name="Harrison R.L."/>
            <person name="Rowley D.L."/>
            <person name="Mowery J.D."/>
            <person name="Bauchan G.R."/>
            <person name="Burand J.P."/>
        </authorList>
    </citation>
    <scope>NUCLEOTIDE SEQUENCE [LARGE SCALE GENOMIC DNA]</scope>
    <source>
        <strain evidence="2">OpbuNPV-MA</strain>
    </source>
</reference>
<dbReference type="Proteomes" id="UP000290445">
    <property type="component" value="Segment"/>
</dbReference>
<feature type="region of interest" description="Disordered" evidence="1">
    <location>
        <begin position="80"/>
        <end position="105"/>
    </location>
</feature>
<proteinExistence type="predicted"/>
<accession>A0A2H4UZP1</accession>
<sequence>MSFDSDDDCRMITPEPPVCITIDDDNEDSNRVSSTTSDSDSGTSDLDDSGDELELNNNTGHVMVISNGVVTRSNFLPAILEEPESRKRPGSDAITDDDDDEDTPAKIAKRSDDLYDECVYNEWIHNFNIHLLDIYCDL</sequence>